<name>A0A7K3S458_9ACTN</name>
<protein>
    <submittedName>
        <fullName evidence="4">Acyl-CoA synthetase</fullName>
    </submittedName>
</protein>
<evidence type="ECO:0000313" key="4">
    <source>
        <dbReference type="EMBL" id="NEC21662.1"/>
    </source>
</evidence>
<feature type="domain" description="AMP-binding enzyme C-terminal" evidence="3">
    <location>
        <begin position="435"/>
        <end position="511"/>
    </location>
</feature>
<dbReference type="InterPro" id="IPR000873">
    <property type="entry name" value="AMP-dep_synth/lig_dom"/>
</dbReference>
<evidence type="ECO:0000256" key="1">
    <source>
        <dbReference type="ARBA" id="ARBA00006432"/>
    </source>
</evidence>
<dbReference type="Pfam" id="PF13193">
    <property type="entry name" value="AMP-binding_C"/>
    <property type="match status" value="1"/>
</dbReference>
<dbReference type="InterPro" id="IPR020845">
    <property type="entry name" value="AMP-binding_CS"/>
</dbReference>
<dbReference type="InterPro" id="IPR025110">
    <property type="entry name" value="AMP-bd_C"/>
</dbReference>
<dbReference type="PANTHER" id="PTHR43201">
    <property type="entry name" value="ACYL-COA SYNTHETASE"/>
    <property type="match status" value="1"/>
</dbReference>
<dbReference type="GO" id="GO:0031956">
    <property type="term" value="F:medium-chain fatty acid-CoA ligase activity"/>
    <property type="evidence" value="ECO:0007669"/>
    <property type="project" value="TreeGrafter"/>
</dbReference>
<dbReference type="CDD" id="cd05941">
    <property type="entry name" value="MCS"/>
    <property type="match status" value="1"/>
</dbReference>
<sequence>MTLLLPALQSPTGPAASREAVRFGDLSLTYGELAAASTALAARIADAGRVAVWATPTPETVIAVVAALRAGVPAVPLNPRTGESELAHILADSEPTAVLAGPDDDLPPGLEKLRRVTVDARTAAASGAPEGYGAYGAVPGVSAMGKADGAGEARPAAHDIGEAGPEDPALIVYTSGTTGPPKGAVLPRRAVAASLDALEDAWEWTGDDVLVHALPLFHVHGLILGVLGPLRRGGSVRHLGKFSPDGVARELGAGGTMLFGVPTMYHRLAEVLDGSASDAERDPLTRALSGARLLVSGSAALPVHDHERIAAATGRRVIERYGMTETLMNTGIRADGAPRPGTVGPPLAGVELRLAEEDGTVLDECGAIGEIQVRGPNLFTGYLNRPDATAAAHTADGWFRTGDVGTVDADGYVTIVGRKATDLIKSGGYKIGAGEIENVLLAHPGVREVAVTGEEDPDLGERVVAWVVATDPGSPPSPEELADRVAAQLAPHKRPRTVRYLDALPRNDLGKIMKRSLRA</sequence>
<dbReference type="Gene3D" id="3.30.300.30">
    <property type="match status" value="1"/>
</dbReference>
<dbReference type="RefSeq" id="WP_164205901.1">
    <property type="nucleotide sequence ID" value="NZ_JAAGMP010001145.1"/>
</dbReference>
<dbReference type="InterPro" id="IPR042099">
    <property type="entry name" value="ANL_N_sf"/>
</dbReference>
<proteinExistence type="inferred from homology"/>
<accession>A0A7K3S458</accession>
<dbReference type="Proteomes" id="UP000469670">
    <property type="component" value="Unassembled WGS sequence"/>
</dbReference>
<dbReference type="SUPFAM" id="SSF56801">
    <property type="entry name" value="Acetyl-CoA synthetase-like"/>
    <property type="match status" value="1"/>
</dbReference>
<organism evidence="4 5">
    <name type="scientific">Streptomyces parvus</name>
    <dbReference type="NCBI Taxonomy" id="66428"/>
    <lineage>
        <taxon>Bacteria</taxon>
        <taxon>Bacillati</taxon>
        <taxon>Actinomycetota</taxon>
        <taxon>Actinomycetes</taxon>
        <taxon>Kitasatosporales</taxon>
        <taxon>Streptomycetaceae</taxon>
        <taxon>Streptomyces</taxon>
    </lineage>
</organism>
<dbReference type="EMBL" id="JAAGMP010001145">
    <property type="protein sequence ID" value="NEC21662.1"/>
    <property type="molecule type" value="Genomic_DNA"/>
</dbReference>
<dbReference type="PROSITE" id="PS00455">
    <property type="entry name" value="AMP_BINDING"/>
    <property type="match status" value="1"/>
</dbReference>
<comment type="caution">
    <text evidence="4">The sequence shown here is derived from an EMBL/GenBank/DDBJ whole genome shotgun (WGS) entry which is preliminary data.</text>
</comment>
<evidence type="ECO:0000259" key="3">
    <source>
        <dbReference type="Pfam" id="PF13193"/>
    </source>
</evidence>
<dbReference type="Pfam" id="PF00501">
    <property type="entry name" value="AMP-binding"/>
    <property type="match status" value="1"/>
</dbReference>
<reference evidence="4 5" key="1">
    <citation type="submission" date="2020-01" db="EMBL/GenBank/DDBJ databases">
        <title>Insect and environment-associated Actinomycetes.</title>
        <authorList>
            <person name="Currrie C."/>
            <person name="Chevrette M."/>
            <person name="Carlson C."/>
            <person name="Stubbendieck R."/>
            <person name="Wendt-Pienkowski E."/>
        </authorList>
    </citation>
    <scope>NUCLEOTIDE SEQUENCE [LARGE SCALE GENOMIC DNA]</scope>
    <source>
        <strain evidence="4 5">SID7590</strain>
    </source>
</reference>
<feature type="domain" description="AMP-dependent synthetase/ligase" evidence="2">
    <location>
        <begin position="17"/>
        <end position="383"/>
    </location>
</feature>
<dbReference type="NCBIfam" id="NF005858">
    <property type="entry name" value="PRK07787.1"/>
    <property type="match status" value="1"/>
</dbReference>
<comment type="similarity">
    <text evidence="1">Belongs to the ATP-dependent AMP-binding enzyme family.</text>
</comment>
<dbReference type="InterPro" id="IPR045851">
    <property type="entry name" value="AMP-bd_C_sf"/>
</dbReference>
<dbReference type="GO" id="GO:0006631">
    <property type="term" value="P:fatty acid metabolic process"/>
    <property type="evidence" value="ECO:0007669"/>
    <property type="project" value="TreeGrafter"/>
</dbReference>
<dbReference type="Gene3D" id="3.40.50.12780">
    <property type="entry name" value="N-terminal domain of ligase-like"/>
    <property type="match status" value="1"/>
</dbReference>
<evidence type="ECO:0000259" key="2">
    <source>
        <dbReference type="Pfam" id="PF00501"/>
    </source>
</evidence>
<dbReference type="AlphaFoldDB" id="A0A7K3S458"/>
<gene>
    <name evidence="4" type="ORF">G3I50_25970</name>
</gene>
<evidence type="ECO:0000313" key="5">
    <source>
        <dbReference type="Proteomes" id="UP000469670"/>
    </source>
</evidence>
<dbReference type="PANTHER" id="PTHR43201:SF8">
    <property type="entry name" value="ACYL-COA SYNTHETASE FAMILY MEMBER 3"/>
    <property type="match status" value="1"/>
</dbReference>